<evidence type="ECO:0000256" key="6">
    <source>
        <dbReference type="ARBA" id="ARBA00022723"/>
    </source>
</evidence>
<evidence type="ECO:0000256" key="2">
    <source>
        <dbReference type="ARBA" id="ARBA00022515"/>
    </source>
</evidence>
<evidence type="ECO:0000256" key="9">
    <source>
        <dbReference type="ARBA" id="ARBA00022842"/>
    </source>
</evidence>
<evidence type="ECO:0000256" key="10">
    <source>
        <dbReference type="ARBA" id="ARBA00023125"/>
    </source>
</evidence>
<dbReference type="PROSITE" id="PS50880">
    <property type="entry name" value="TOPRIM"/>
    <property type="match status" value="1"/>
</dbReference>
<keyword evidence="4 12" id="KW-0548">Nucleotidyltransferase</keyword>
<dbReference type="GO" id="GO:0003677">
    <property type="term" value="F:DNA binding"/>
    <property type="evidence" value="ECO:0007669"/>
    <property type="project" value="UniProtKB-KW"/>
</dbReference>
<evidence type="ECO:0000256" key="1">
    <source>
        <dbReference type="ARBA" id="ARBA00022478"/>
    </source>
</evidence>
<keyword evidence="18" id="KW-1185">Reference proteome</keyword>
<dbReference type="GO" id="GO:0006269">
    <property type="term" value="P:DNA replication, synthesis of primer"/>
    <property type="evidence" value="ECO:0007669"/>
    <property type="project" value="UniProtKB-UniRule"/>
</dbReference>
<dbReference type="Pfam" id="PF10410">
    <property type="entry name" value="DnaB_bind"/>
    <property type="match status" value="1"/>
</dbReference>
<dbReference type="InterPro" id="IPR002694">
    <property type="entry name" value="Znf_CHC2"/>
</dbReference>
<dbReference type="GO" id="GO:0000428">
    <property type="term" value="C:DNA-directed RNA polymerase complex"/>
    <property type="evidence" value="ECO:0007669"/>
    <property type="project" value="UniProtKB-KW"/>
</dbReference>
<feature type="domain" description="Toprim" evidence="16">
    <location>
        <begin position="255"/>
        <end position="336"/>
    </location>
</feature>
<keyword evidence="6 12" id="KW-0479">Metal-binding</keyword>
<evidence type="ECO:0000313" key="17">
    <source>
        <dbReference type="EMBL" id="MSS35022.1"/>
    </source>
</evidence>
<dbReference type="FunFam" id="3.40.1360.10:FF:000002">
    <property type="entry name" value="DNA primase"/>
    <property type="match status" value="1"/>
</dbReference>
<dbReference type="GO" id="GO:0003899">
    <property type="term" value="F:DNA-directed RNA polymerase activity"/>
    <property type="evidence" value="ECO:0007669"/>
    <property type="project" value="UniProtKB-UniRule"/>
</dbReference>
<feature type="region of interest" description="Disordered" evidence="15">
    <location>
        <begin position="449"/>
        <end position="496"/>
    </location>
</feature>
<dbReference type="HAMAP" id="MF_00974">
    <property type="entry name" value="DNA_primase_DnaG"/>
    <property type="match status" value="1"/>
</dbReference>
<comment type="caution">
    <text evidence="17">The sequence shown here is derived from an EMBL/GenBank/DDBJ whole genome shotgun (WGS) entry which is preliminary data.</text>
</comment>
<dbReference type="InterPro" id="IPR034151">
    <property type="entry name" value="TOPRIM_DnaG_bac"/>
</dbReference>
<dbReference type="InterPro" id="IPR036977">
    <property type="entry name" value="DNA_primase_Znf_CHC2"/>
</dbReference>
<keyword evidence="3 12" id="KW-0808">Transferase</keyword>
<dbReference type="SMART" id="SM00493">
    <property type="entry name" value="TOPRIM"/>
    <property type="match status" value="1"/>
</dbReference>
<evidence type="ECO:0000256" key="3">
    <source>
        <dbReference type="ARBA" id="ARBA00022679"/>
    </source>
</evidence>
<keyword evidence="1 12" id="KW-0240">DNA-directed RNA polymerase</keyword>
<dbReference type="Gene3D" id="3.90.980.10">
    <property type="entry name" value="DNA primase, catalytic core, N-terminal domain"/>
    <property type="match status" value="1"/>
</dbReference>
<evidence type="ECO:0000256" key="15">
    <source>
        <dbReference type="SAM" id="MobiDB-lite"/>
    </source>
</evidence>
<dbReference type="Gene3D" id="3.40.1360.10">
    <property type="match status" value="1"/>
</dbReference>
<dbReference type="InterPro" id="IPR006171">
    <property type="entry name" value="TOPRIM_dom"/>
</dbReference>
<keyword evidence="7 12" id="KW-0863">Zinc-finger</keyword>
<comment type="domain">
    <text evidence="12">Contains an N-terminal zinc-binding domain, a central core domain that contains the primase activity, and a C-terminal DnaB-binding domain.</text>
</comment>
<evidence type="ECO:0000256" key="12">
    <source>
        <dbReference type="HAMAP-Rule" id="MF_00974"/>
    </source>
</evidence>
<dbReference type="InterPro" id="IPR006295">
    <property type="entry name" value="DNA_primase_DnaG"/>
</dbReference>
<dbReference type="SMART" id="SM00400">
    <property type="entry name" value="ZnF_CHCC"/>
    <property type="match status" value="1"/>
</dbReference>
<dbReference type="PIRSF" id="PIRSF002811">
    <property type="entry name" value="DnaG"/>
    <property type="match status" value="1"/>
</dbReference>
<dbReference type="GO" id="GO:1990077">
    <property type="term" value="C:primosome complex"/>
    <property type="evidence" value="ECO:0007669"/>
    <property type="project" value="UniProtKB-KW"/>
</dbReference>
<dbReference type="EMBL" id="VUMD01000001">
    <property type="protein sequence ID" value="MSS35022.1"/>
    <property type="molecule type" value="Genomic_DNA"/>
</dbReference>
<dbReference type="Proteomes" id="UP000429958">
    <property type="component" value="Unassembled WGS sequence"/>
</dbReference>
<proteinExistence type="inferred from homology"/>
<dbReference type="GO" id="GO:0005737">
    <property type="term" value="C:cytoplasm"/>
    <property type="evidence" value="ECO:0007669"/>
    <property type="project" value="TreeGrafter"/>
</dbReference>
<name>A0A7X2NHN4_9CLOT</name>
<accession>A0A7X2NHN4</accession>
<dbReference type="NCBIfam" id="TIGR01391">
    <property type="entry name" value="dnaG"/>
    <property type="match status" value="1"/>
</dbReference>
<dbReference type="Gene3D" id="1.10.860.10">
    <property type="entry name" value="DNAb Helicase, Chain A"/>
    <property type="match status" value="1"/>
</dbReference>
<protein>
    <recommendedName>
        <fullName evidence="12 13">DNA primase</fullName>
        <ecNumber evidence="12">2.7.7.101</ecNumber>
    </recommendedName>
</protein>
<dbReference type="InterPro" id="IPR030846">
    <property type="entry name" value="DnaG_bac"/>
</dbReference>
<evidence type="ECO:0000256" key="5">
    <source>
        <dbReference type="ARBA" id="ARBA00022705"/>
    </source>
</evidence>
<dbReference type="GO" id="GO:0008270">
    <property type="term" value="F:zinc ion binding"/>
    <property type="evidence" value="ECO:0007669"/>
    <property type="project" value="UniProtKB-UniRule"/>
</dbReference>
<dbReference type="PANTHER" id="PTHR30313">
    <property type="entry name" value="DNA PRIMASE"/>
    <property type="match status" value="1"/>
</dbReference>
<dbReference type="Gene3D" id="3.90.580.10">
    <property type="entry name" value="Zinc finger, CHC2-type domain"/>
    <property type="match status" value="1"/>
</dbReference>
<evidence type="ECO:0000256" key="14">
    <source>
        <dbReference type="PIRSR" id="PIRSR002811-1"/>
    </source>
</evidence>
<dbReference type="EC" id="2.7.7.101" evidence="12"/>
<dbReference type="InterPro" id="IPR019475">
    <property type="entry name" value="DNA_primase_DnaB-bd"/>
</dbReference>
<feature type="zinc finger region" description="CHC2-type" evidence="12 14">
    <location>
        <begin position="38"/>
        <end position="62"/>
    </location>
</feature>
<evidence type="ECO:0000256" key="11">
    <source>
        <dbReference type="ARBA" id="ARBA00023163"/>
    </source>
</evidence>
<keyword evidence="11 12" id="KW-0804">Transcription</keyword>
<dbReference type="AlphaFoldDB" id="A0A7X2NHN4"/>
<dbReference type="InterPro" id="IPR016136">
    <property type="entry name" value="DNA_helicase_N/primase_C"/>
</dbReference>
<comment type="catalytic activity">
    <reaction evidence="12">
        <text>ssDNA + n NTP = ssDNA/pppN(pN)n-1 hybrid + (n-1) diphosphate.</text>
        <dbReference type="EC" id="2.7.7.101"/>
    </reaction>
</comment>
<dbReference type="SUPFAM" id="SSF56731">
    <property type="entry name" value="DNA primase core"/>
    <property type="match status" value="1"/>
</dbReference>
<feature type="compositionally biased region" description="Basic and acidic residues" evidence="15">
    <location>
        <begin position="457"/>
        <end position="479"/>
    </location>
</feature>
<evidence type="ECO:0000259" key="16">
    <source>
        <dbReference type="PROSITE" id="PS50880"/>
    </source>
</evidence>
<dbReference type="SUPFAM" id="SSF57783">
    <property type="entry name" value="Zinc beta-ribbon"/>
    <property type="match status" value="1"/>
</dbReference>
<dbReference type="Pfam" id="PF01807">
    <property type="entry name" value="Zn_ribbon_DnaG"/>
    <property type="match status" value="1"/>
</dbReference>
<keyword evidence="2 12" id="KW-0639">Primosome</keyword>
<keyword evidence="8 12" id="KW-0862">Zinc</keyword>
<comment type="subunit">
    <text evidence="12">Monomer. Interacts with DnaB.</text>
</comment>
<keyword evidence="5 12" id="KW-0235">DNA replication</keyword>
<dbReference type="InterPro" id="IPR050219">
    <property type="entry name" value="DnaG_primase"/>
</dbReference>
<comment type="similarity">
    <text evidence="12 13">Belongs to the DnaG primase family.</text>
</comment>
<dbReference type="RefSeq" id="WP_178258712.1">
    <property type="nucleotide sequence ID" value="NZ_DBEWUL010000183.1"/>
</dbReference>
<reference evidence="17 18" key="1">
    <citation type="submission" date="2019-08" db="EMBL/GenBank/DDBJ databases">
        <title>In-depth cultivation of the pig gut microbiome towards novel bacterial diversity and tailored functional studies.</title>
        <authorList>
            <person name="Wylensek D."/>
            <person name="Hitch T.C.A."/>
            <person name="Clavel T."/>
        </authorList>
    </citation>
    <scope>NUCLEOTIDE SEQUENCE [LARGE SCALE GENOMIC DNA]</scope>
    <source>
        <strain evidence="17 18">WCA-389-WT-23D1</strain>
    </source>
</reference>
<organism evidence="17 18">
    <name type="scientific">Clostridium porci</name>
    <dbReference type="NCBI Taxonomy" id="2605778"/>
    <lineage>
        <taxon>Bacteria</taxon>
        <taxon>Bacillati</taxon>
        <taxon>Bacillota</taxon>
        <taxon>Clostridia</taxon>
        <taxon>Eubacteriales</taxon>
        <taxon>Clostridiaceae</taxon>
        <taxon>Clostridium</taxon>
    </lineage>
</organism>
<dbReference type="Pfam" id="PF13155">
    <property type="entry name" value="Toprim_2"/>
    <property type="match status" value="1"/>
</dbReference>
<evidence type="ECO:0000313" key="18">
    <source>
        <dbReference type="Proteomes" id="UP000429958"/>
    </source>
</evidence>
<dbReference type="FunFam" id="3.90.580.10:FF:000001">
    <property type="entry name" value="DNA primase"/>
    <property type="match status" value="1"/>
</dbReference>
<dbReference type="InterPro" id="IPR013264">
    <property type="entry name" value="DNAG_N"/>
</dbReference>
<dbReference type="Pfam" id="PF08275">
    <property type="entry name" value="DNAG_N"/>
    <property type="match status" value="1"/>
</dbReference>
<evidence type="ECO:0000256" key="7">
    <source>
        <dbReference type="ARBA" id="ARBA00022771"/>
    </source>
</evidence>
<comment type="cofactor">
    <cofactor evidence="12 13 14">
        <name>Zn(2+)</name>
        <dbReference type="ChEBI" id="CHEBI:29105"/>
    </cofactor>
    <text evidence="12 13 14">Binds 1 zinc ion per monomer.</text>
</comment>
<evidence type="ECO:0000256" key="8">
    <source>
        <dbReference type="ARBA" id="ARBA00022833"/>
    </source>
</evidence>
<sequence length="633" mass="72257">MYYPDELIEEVRMNNDIVDVISGYVKLQKKGANYFGLCPFHNEKSPSFSVSSGKQMYYCFGCGAGGNVLTFIMEYENYTFQEALQMLADRAGITLPRMEYSKEARAQAEYRARLLEVNKLAANYFYYQLKQPQGRHGYEYFHDKRGLTDKTIVHFGLGYSNKTSDDLYRFLKDKGYEDSFLKDTGLVTLEERGGRDKFWNRVMFPIMDVNNRVIAFGGRVMGEGEPKYLNSPETRLFDKSRNLYGLNYARTSRASYLLLCEGYLDVISLHQAGFTNAVASLGTAFTSQHANVLKRYTDQVVLTYDSDEAGTKAALRAIPVLKDAGISCKILDMKPCKDPDEFIKHMGPEAFQQRIDQAKNSFIFEIDVLKENYHMNDPEQKTTFYQEIARRLLRFGEALERENYLQAVAREQMIHPDELRGLVNRMGMSLGLKAGDSLNWDGSLHEAGGVEWPAEPGARRMEADGAGRRYGRGESEGRYRSYSGDPQGKVRKPDREDGIRRSQRLLLTWLIENQELFEKIRGIITADDFVEELYHQVAVMVFEGHEAGNLNPAAILSRFINDEDQYKEVAALFNASLKESLSNEEQKKAFAETVMKVRKNSLDVASRNAKDITQLQEIIKQQAALKQLHISLD</sequence>
<evidence type="ECO:0000256" key="13">
    <source>
        <dbReference type="PIRNR" id="PIRNR002811"/>
    </source>
</evidence>
<gene>
    <name evidence="12" type="primary">dnaG</name>
    <name evidence="17" type="ORF">FYJ39_00105</name>
</gene>
<dbReference type="InterPro" id="IPR037068">
    <property type="entry name" value="DNA_primase_core_N_sf"/>
</dbReference>
<keyword evidence="9" id="KW-0460">Magnesium</keyword>
<evidence type="ECO:0000256" key="4">
    <source>
        <dbReference type="ARBA" id="ARBA00022695"/>
    </source>
</evidence>
<keyword evidence="10 12" id="KW-0238">DNA-binding</keyword>
<dbReference type="PANTHER" id="PTHR30313:SF2">
    <property type="entry name" value="DNA PRIMASE"/>
    <property type="match status" value="1"/>
</dbReference>
<dbReference type="CDD" id="cd03364">
    <property type="entry name" value="TOPRIM_DnaG_primases"/>
    <property type="match status" value="1"/>
</dbReference>
<comment type="function">
    <text evidence="12 13">RNA polymerase that catalyzes the synthesis of short RNA molecules used as primers for DNA polymerase during DNA replication.</text>
</comment>